<keyword evidence="4" id="KW-1185">Reference proteome</keyword>
<evidence type="ECO:0000256" key="2">
    <source>
        <dbReference type="HAMAP-Rule" id="MF_01126"/>
    </source>
</evidence>
<name>C8NGU6_9LACT</name>
<accession>C8NGU6</accession>
<dbReference type="InterPro" id="IPR016979">
    <property type="entry name" value="DUF2129"/>
</dbReference>
<protein>
    <recommendedName>
        <fullName evidence="2">UPF0298 protein HMPREF0444_1141</fullName>
    </recommendedName>
</protein>
<dbReference type="Pfam" id="PF09902">
    <property type="entry name" value="DUF2129"/>
    <property type="match status" value="1"/>
</dbReference>
<comment type="subcellular location">
    <subcellularLocation>
        <location evidence="2">Cytoplasm</location>
    </subcellularLocation>
</comment>
<dbReference type="STRING" id="638301.HMPREF0444_1141"/>
<proteinExistence type="inferred from homology"/>
<comment type="caution">
    <text evidence="3">The sequence shown here is derived from an EMBL/GenBank/DDBJ whole genome shotgun (WGS) entry which is preliminary data.</text>
</comment>
<dbReference type="PIRSF" id="PIRSF031653">
    <property type="entry name" value="UCP031653"/>
    <property type="match status" value="1"/>
</dbReference>
<evidence type="ECO:0000313" key="4">
    <source>
        <dbReference type="Proteomes" id="UP000005926"/>
    </source>
</evidence>
<dbReference type="HAMAP" id="MF_01126">
    <property type="entry name" value="UPF0298"/>
    <property type="match status" value="1"/>
</dbReference>
<dbReference type="GO" id="GO:0005737">
    <property type="term" value="C:cytoplasm"/>
    <property type="evidence" value="ECO:0007669"/>
    <property type="project" value="UniProtKB-SubCell"/>
</dbReference>
<dbReference type="eggNOG" id="COG4471">
    <property type="taxonomic scope" value="Bacteria"/>
</dbReference>
<dbReference type="RefSeq" id="WP_005607343.1">
    <property type="nucleotide sequence ID" value="NZ_CP102283.1"/>
</dbReference>
<gene>
    <name evidence="3" type="ORF">HMPREF0444_1141</name>
</gene>
<reference evidence="3 4" key="1">
    <citation type="submission" date="2009-08" db="EMBL/GenBank/DDBJ databases">
        <authorList>
            <person name="Muzny D."/>
            <person name="Qin X."/>
            <person name="Deng J."/>
            <person name="Jiang H."/>
            <person name="Liu Y."/>
            <person name="Qu J."/>
            <person name="Song X.-Z."/>
            <person name="Zhang L."/>
            <person name="Thornton R."/>
            <person name="Coyle M."/>
            <person name="Francisco L."/>
            <person name="Jackson L."/>
            <person name="Javaid M."/>
            <person name="Korchina V."/>
            <person name="Kovar C."/>
            <person name="Mata R."/>
            <person name="Mathew T."/>
            <person name="Ngo R."/>
            <person name="Nguyen L."/>
            <person name="Nguyen N."/>
            <person name="Okwuonu G."/>
            <person name="Ongeri F."/>
            <person name="Pham C."/>
            <person name="Simmons D."/>
            <person name="Wilczek-Boney K."/>
            <person name="Hale W."/>
            <person name="Jakkamsetti A."/>
            <person name="Pham P."/>
            <person name="Ruth R."/>
            <person name="San Lucas F."/>
            <person name="Warren J."/>
            <person name="Zhang J."/>
            <person name="Zhao Z."/>
            <person name="Zhou C."/>
            <person name="Zhu D."/>
            <person name="Lee S."/>
            <person name="Bess C."/>
            <person name="Blankenburg K."/>
            <person name="Forbes L."/>
            <person name="Fu Q."/>
            <person name="Gubbala S."/>
            <person name="Hirani K."/>
            <person name="Jayaseelan J.C."/>
            <person name="Lara F."/>
            <person name="Munidasa M."/>
            <person name="Palculict T."/>
            <person name="Patil S."/>
            <person name="Pu L.-L."/>
            <person name="Saada N."/>
            <person name="Tang L."/>
            <person name="Weissenberger G."/>
            <person name="Zhu Y."/>
            <person name="Hemphill L."/>
            <person name="Shang Y."/>
            <person name="Youmans B."/>
            <person name="Ayvaz T."/>
            <person name="Ross M."/>
            <person name="Santibanez J."/>
            <person name="Aqrawi P."/>
            <person name="Gross S."/>
            <person name="Joshi V."/>
            <person name="Fowler G."/>
            <person name="Nazareth L."/>
            <person name="Reid J."/>
            <person name="Worley K."/>
            <person name="Petrosino J."/>
            <person name="Highlander S."/>
            <person name="Gibbs R."/>
        </authorList>
    </citation>
    <scope>NUCLEOTIDE SEQUENCE [LARGE SCALE GENOMIC DNA]</scope>
    <source>
        <strain evidence="3 4">ATCC 49175</strain>
    </source>
</reference>
<evidence type="ECO:0000256" key="1">
    <source>
        <dbReference type="ARBA" id="ARBA00022490"/>
    </source>
</evidence>
<sequence length="99" mass="12171">MEQQERQALVVWLYTLKPIKQLKRFGNIHYISKRLKYIYLYVNKDEVESVMERLSNFHFVRKVEPSLRKEIRMDFTQILPELREEIEKEKAEQKASERL</sequence>
<comment type="similarity">
    <text evidence="2">Belongs to the UPF0298 family.</text>
</comment>
<dbReference type="AlphaFoldDB" id="C8NGU6"/>
<dbReference type="GeneID" id="78411895"/>
<dbReference type="Proteomes" id="UP000005926">
    <property type="component" value="Unassembled WGS sequence"/>
</dbReference>
<keyword evidence="1 2" id="KW-0963">Cytoplasm</keyword>
<evidence type="ECO:0000313" key="3">
    <source>
        <dbReference type="EMBL" id="EEW36923.1"/>
    </source>
</evidence>
<organism evidence="3 4">
    <name type="scientific">Granulicatella adiacens ATCC 49175</name>
    <dbReference type="NCBI Taxonomy" id="638301"/>
    <lineage>
        <taxon>Bacteria</taxon>
        <taxon>Bacillati</taxon>
        <taxon>Bacillota</taxon>
        <taxon>Bacilli</taxon>
        <taxon>Lactobacillales</taxon>
        <taxon>Carnobacteriaceae</taxon>
        <taxon>Granulicatella</taxon>
    </lineage>
</organism>
<dbReference type="HOGENOM" id="CLU_159890_0_1_9"/>
<dbReference type="EMBL" id="ACKZ01000020">
    <property type="protein sequence ID" value="EEW36923.1"/>
    <property type="molecule type" value="Genomic_DNA"/>
</dbReference>